<protein>
    <submittedName>
        <fullName evidence="1">Uncharacterized protein</fullName>
    </submittedName>
</protein>
<dbReference type="EMBL" id="BARS01028482">
    <property type="protein sequence ID" value="GAG09013.1"/>
    <property type="molecule type" value="Genomic_DNA"/>
</dbReference>
<name>X0V985_9ZZZZ</name>
<accession>X0V985</accession>
<organism evidence="1">
    <name type="scientific">marine sediment metagenome</name>
    <dbReference type="NCBI Taxonomy" id="412755"/>
    <lineage>
        <taxon>unclassified sequences</taxon>
        <taxon>metagenomes</taxon>
        <taxon>ecological metagenomes</taxon>
    </lineage>
</organism>
<feature type="non-terminal residue" evidence="1">
    <location>
        <position position="1"/>
    </location>
</feature>
<evidence type="ECO:0000313" key="1">
    <source>
        <dbReference type="EMBL" id="GAG09013.1"/>
    </source>
</evidence>
<comment type="caution">
    <text evidence="1">The sequence shown here is derived from an EMBL/GenBank/DDBJ whole genome shotgun (WGS) entry which is preliminary data.</text>
</comment>
<reference evidence="1" key="1">
    <citation type="journal article" date="2014" name="Front. Microbiol.">
        <title>High frequency of phylogenetically diverse reductive dehalogenase-homologous genes in deep subseafloor sedimentary metagenomes.</title>
        <authorList>
            <person name="Kawai M."/>
            <person name="Futagami T."/>
            <person name="Toyoda A."/>
            <person name="Takaki Y."/>
            <person name="Nishi S."/>
            <person name="Hori S."/>
            <person name="Arai W."/>
            <person name="Tsubouchi T."/>
            <person name="Morono Y."/>
            <person name="Uchiyama I."/>
            <person name="Ito T."/>
            <person name="Fujiyama A."/>
            <person name="Inagaki F."/>
            <person name="Takami H."/>
        </authorList>
    </citation>
    <scope>NUCLEOTIDE SEQUENCE</scope>
    <source>
        <strain evidence="1">Expedition CK06-06</strain>
    </source>
</reference>
<sequence>RIAKVGSSILEDAIEADSIAEFREGIHDIDICDQTATRTTGQAE</sequence>
<gene>
    <name evidence="1" type="ORF">S01H1_44642</name>
</gene>
<dbReference type="AlphaFoldDB" id="X0V985"/>
<proteinExistence type="predicted"/>